<evidence type="ECO:0000313" key="4">
    <source>
        <dbReference type="Proteomes" id="UP000303847"/>
    </source>
</evidence>
<gene>
    <name evidence="1" type="ORF">DDT54_18550</name>
    <name evidence="2" type="ORF">EH206_20375</name>
</gene>
<dbReference type="EMBL" id="CP034036">
    <property type="protein sequence ID" value="QCR06296.1"/>
    <property type="molecule type" value="Genomic_DNA"/>
</dbReference>
<sequence length="60" mass="6512">MVGITVIRKYFIFALASAKHQALYAVTAWRRDLIYPAGKGVGSMLNAFIAHALQTTAVTS</sequence>
<reference evidence="1 3" key="1">
    <citation type="submission" date="2018-04" db="EMBL/GenBank/DDBJ databases">
        <title>Brenneria corticis sp.nov.</title>
        <authorList>
            <person name="Li Y."/>
        </authorList>
    </citation>
    <scope>NUCLEOTIDE SEQUENCE [LARGE SCALE GENOMIC DNA]</scope>
    <source>
        <strain evidence="1 3">LMG 2694</strain>
    </source>
</reference>
<dbReference type="AlphaFoldDB" id="A0A2U1UIP0"/>
<dbReference type="Proteomes" id="UP000303847">
    <property type="component" value="Chromosome"/>
</dbReference>
<evidence type="ECO:0000313" key="3">
    <source>
        <dbReference type="Proteomes" id="UP000295985"/>
    </source>
</evidence>
<organism evidence="1 3">
    <name type="scientific">Brenneria nigrifluens DSM 30175 = ATCC 13028</name>
    <dbReference type="NCBI Taxonomy" id="1121120"/>
    <lineage>
        <taxon>Bacteria</taxon>
        <taxon>Pseudomonadati</taxon>
        <taxon>Pseudomonadota</taxon>
        <taxon>Gammaproteobacteria</taxon>
        <taxon>Enterobacterales</taxon>
        <taxon>Pectobacteriaceae</taxon>
        <taxon>Brenneria</taxon>
    </lineage>
</organism>
<accession>A0A2U1UIP0</accession>
<reference evidence="2 4" key="2">
    <citation type="submission" date="2018-11" db="EMBL/GenBank/DDBJ databases">
        <title>Genome sequences of Brenneria nigrifluens and Brenneria rubrifaciens.</title>
        <authorList>
            <person name="Poret-Peterson A.T."/>
            <person name="McClean A.E."/>
            <person name="Kluepfel D.A."/>
        </authorList>
    </citation>
    <scope>NUCLEOTIDE SEQUENCE [LARGE SCALE GENOMIC DNA]</scope>
    <source>
        <strain evidence="2 4">ATCC 13028</strain>
    </source>
</reference>
<name>A0A2U1UIP0_9GAMM</name>
<dbReference type="Proteomes" id="UP000295985">
    <property type="component" value="Unassembled WGS sequence"/>
</dbReference>
<evidence type="ECO:0000313" key="1">
    <source>
        <dbReference type="EMBL" id="PWC21539.1"/>
    </source>
</evidence>
<protein>
    <submittedName>
        <fullName evidence="1">Uncharacterized protein</fullName>
    </submittedName>
</protein>
<dbReference type="OrthoDB" id="6637803at2"/>
<dbReference type="EMBL" id="QDKK01000036">
    <property type="protein sequence ID" value="PWC21539.1"/>
    <property type="molecule type" value="Genomic_DNA"/>
</dbReference>
<keyword evidence="4" id="KW-1185">Reference proteome</keyword>
<proteinExistence type="predicted"/>
<evidence type="ECO:0000313" key="2">
    <source>
        <dbReference type="EMBL" id="QCR06296.1"/>
    </source>
</evidence>